<evidence type="ECO:0000313" key="4">
    <source>
        <dbReference type="EMBL" id="CEL65529.1"/>
    </source>
</evidence>
<evidence type="ECO:0000256" key="3">
    <source>
        <dbReference type="SAM" id="Phobius"/>
    </source>
</evidence>
<evidence type="ECO:0000256" key="2">
    <source>
        <dbReference type="SAM" id="MobiDB-lite"/>
    </source>
</evidence>
<feature type="coiled-coil region" evidence="1">
    <location>
        <begin position="648"/>
        <end position="678"/>
    </location>
</feature>
<feature type="region of interest" description="Disordered" evidence="2">
    <location>
        <begin position="334"/>
        <end position="381"/>
    </location>
</feature>
<evidence type="ECO:0008006" key="5">
    <source>
        <dbReference type="Google" id="ProtNLM"/>
    </source>
</evidence>
<feature type="region of interest" description="Disordered" evidence="2">
    <location>
        <begin position="565"/>
        <end position="587"/>
    </location>
</feature>
<feature type="region of interest" description="Disordered" evidence="2">
    <location>
        <begin position="226"/>
        <end position="265"/>
    </location>
</feature>
<dbReference type="AlphaFoldDB" id="A0A0F7U6R9"/>
<keyword evidence="1" id="KW-0175">Coiled coil</keyword>
<organism evidence="4">
    <name type="scientific">Neospora caninum (strain Liverpool)</name>
    <dbReference type="NCBI Taxonomy" id="572307"/>
    <lineage>
        <taxon>Eukaryota</taxon>
        <taxon>Sar</taxon>
        <taxon>Alveolata</taxon>
        <taxon>Apicomplexa</taxon>
        <taxon>Conoidasida</taxon>
        <taxon>Coccidia</taxon>
        <taxon>Eucoccidiorida</taxon>
        <taxon>Eimeriorina</taxon>
        <taxon>Sarcocystidae</taxon>
        <taxon>Neospora</taxon>
    </lineage>
</organism>
<reference evidence="4" key="1">
    <citation type="journal article" date="2015" name="PLoS ONE">
        <title>Comprehensive Evaluation of Toxoplasma gondii VEG and Neospora caninum LIV Genomes with Tachyzoite Stage Transcriptome and Proteome Defines Novel Transcript Features.</title>
        <authorList>
            <person name="Ramaprasad A."/>
            <person name="Mourier T."/>
            <person name="Naeem R."/>
            <person name="Malas T.B."/>
            <person name="Moussa E."/>
            <person name="Panigrahi A."/>
            <person name="Vermont S.J."/>
            <person name="Otto T.D."/>
            <person name="Wastling J."/>
            <person name="Pain A."/>
        </authorList>
    </citation>
    <scope>NUCLEOTIDE SEQUENCE</scope>
    <source>
        <strain evidence="4">Liverpool</strain>
    </source>
</reference>
<keyword evidence="3" id="KW-0812">Transmembrane</keyword>
<protein>
    <recommendedName>
        <fullName evidence="5">Transmembrane protein</fullName>
    </recommendedName>
</protein>
<evidence type="ECO:0000256" key="1">
    <source>
        <dbReference type="SAM" id="Coils"/>
    </source>
</evidence>
<gene>
    <name evidence="4" type="ORF">BN1204_013730</name>
</gene>
<sequence>MAGFRLHQKSSQFFRRVRISRQTTLSRFDMSGVTCSPAEPPSSADLGPQTKVTSKLKVHTGVSRNQVHVAADMRNCTSGRRARKCNFSVSCLPSRICFLVLLALLALMWPCSFPPVSSDKSAALHISRALSLPGSVITADAIRLYSASAATPFSSLSLLSYPSRNTSYRFSSASPDSPARLSNAASSPEFSSALNRRTQGGCLAAALFEVNRPNVLAMSTPSVSSLSARSHPEAAQTSPVHGEAEPSASHFSTLATPWRGGSRTIRQRAPTGLGAVEKGGLFAPVQRSAEAKGVARQWTDAVNEPAHRESAPGDASQVLLLPLLKSLSGNLPLPFSSEDLRKDGAAGGSPNRTENREEGPEEKGKDSGGNSFSANPLTDGALDISELPTRTQPIHPLYVYGAVGKNVGVQAAVDAAVGLAASEALSHVASLSEALQKLSEVLLRKGGQPAGGAEGENRGAAAAEGEIHTVPPLESLKLPLEGSDASDVIAAARQRFREVATASLAKSAGSSESSQRPQETEVATAMAEGEKQLESILDASLGALFQQQMSLLLLHIVQRVTSSVSSGAYGSEKPAQRSEAVRGGLAKHAPSPVTACVQEFESLLRRAVPNAEQRRRWGANSLRLQLQRHLLNWEKEKDVEKNREIRQTRSQQALLQVLQRQQEQLEQLQQHIQQSQQATPVSFGAAYRVPDTNLQLAAAARQGKLHINVSCLPDEAAAAGAAGGILGNQGFVKGVEAAGNLGLSVNFGI</sequence>
<keyword evidence="3" id="KW-1133">Transmembrane helix</keyword>
<feature type="compositionally biased region" description="Basic and acidic residues" evidence="2">
    <location>
        <begin position="353"/>
        <end position="366"/>
    </location>
</feature>
<feature type="transmembrane region" description="Helical" evidence="3">
    <location>
        <begin position="87"/>
        <end position="109"/>
    </location>
</feature>
<name>A0A0F7U6R9_NEOCL</name>
<keyword evidence="3" id="KW-0472">Membrane</keyword>
<proteinExistence type="predicted"/>
<accession>A0A0F7U6R9</accession>
<dbReference type="EMBL" id="LN714479">
    <property type="protein sequence ID" value="CEL65529.1"/>
    <property type="molecule type" value="Genomic_DNA"/>
</dbReference>